<reference evidence="1" key="1">
    <citation type="submission" date="2015-07" db="EMBL/GenBank/DDBJ databases">
        <title>MeaNS - Measles Nucleotide Surveillance Program.</title>
        <authorList>
            <person name="Tran T."/>
            <person name="Druce J."/>
        </authorList>
    </citation>
    <scope>NUCLEOTIDE SEQUENCE</scope>
    <source>
        <strain evidence="1">UCB-OBI-ISO-001</strain>
        <tissue evidence="1">Gonad</tissue>
    </source>
</reference>
<dbReference type="EMBL" id="KQ416045">
    <property type="protein sequence ID" value="KOF98960.1"/>
    <property type="molecule type" value="Genomic_DNA"/>
</dbReference>
<gene>
    <name evidence="1" type="ORF">OCBIM_22021427mg</name>
</gene>
<proteinExistence type="predicted"/>
<sequence>MRLAIISIFLTIPFRYMSEASEREIISYCDVVPHTQTLSNIHTLWMVVLCCLPRE</sequence>
<dbReference type="AlphaFoldDB" id="A0A0L8ID62"/>
<accession>A0A0L8ID62</accession>
<name>A0A0L8ID62_OCTBM</name>
<evidence type="ECO:0000313" key="1">
    <source>
        <dbReference type="EMBL" id="KOF98960.1"/>
    </source>
</evidence>
<protein>
    <submittedName>
        <fullName evidence="1">Uncharacterized protein</fullName>
    </submittedName>
</protein>
<organism evidence="1">
    <name type="scientific">Octopus bimaculoides</name>
    <name type="common">California two-spotted octopus</name>
    <dbReference type="NCBI Taxonomy" id="37653"/>
    <lineage>
        <taxon>Eukaryota</taxon>
        <taxon>Metazoa</taxon>
        <taxon>Spiralia</taxon>
        <taxon>Lophotrochozoa</taxon>
        <taxon>Mollusca</taxon>
        <taxon>Cephalopoda</taxon>
        <taxon>Coleoidea</taxon>
        <taxon>Octopodiformes</taxon>
        <taxon>Octopoda</taxon>
        <taxon>Incirrata</taxon>
        <taxon>Octopodidae</taxon>
        <taxon>Octopus</taxon>
    </lineage>
</organism>